<comment type="similarity">
    <text evidence="2">Belongs to the VAMP-associated protein (VAP) (TC 9.B.17) family.</text>
</comment>
<feature type="domain" description="MSP" evidence="10">
    <location>
        <begin position="7"/>
        <end position="124"/>
    </location>
</feature>
<dbReference type="EMBL" id="HBUF01084957">
    <property type="protein sequence ID" value="CAG6634083.1"/>
    <property type="molecule type" value="Transcribed_RNA"/>
</dbReference>
<dbReference type="InterPro" id="IPR000535">
    <property type="entry name" value="MSP_dom"/>
</dbReference>
<sequence>MSRPEQPLVIDPPTDLKFKGPFTKPVSSYLKLTNPNDHRVCFKIKTTAPRRYCVRPNSGFIDPKSSVEIAVTLQPFSYDINEKNKHKFMVQSISAPDDEVNVEALWKEVDPCSIMEYKLRCVFENPVENSQEGGSESFPPVYPEDKAKRIPEQNAGPDGELAKAAQEVNSSREEESALRQENLELKEELLRLRYRQQASDQHPTQGRANGDTGDISLTMIVALAIFTAILGIALGKFIL</sequence>
<evidence type="ECO:0000313" key="11">
    <source>
        <dbReference type="EMBL" id="CAG6712113.1"/>
    </source>
</evidence>
<dbReference type="EMBL" id="HBUF01084960">
    <property type="protein sequence ID" value="CAG6634086.1"/>
    <property type="molecule type" value="Transcribed_RNA"/>
</dbReference>
<proteinExistence type="inferred from homology"/>
<feature type="transmembrane region" description="Helical" evidence="9">
    <location>
        <begin position="215"/>
        <end position="238"/>
    </location>
</feature>
<dbReference type="InterPro" id="IPR008962">
    <property type="entry name" value="PapD-like_sf"/>
</dbReference>
<protein>
    <submittedName>
        <fullName evidence="11">Vesicle-associated membrane protein-associated protein A</fullName>
    </submittedName>
</protein>
<dbReference type="FunFam" id="2.60.40.10:FF:000334">
    <property type="entry name" value="vesicle-associated membrane protein-associated protein A isoform X1"/>
    <property type="match status" value="1"/>
</dbReference>
<evidence type="ECO:0000256" key="9">
    <source>
        <dbReference type="SAM" id="Phobius"/>
    </source>
</evidence>
<evidence type="ECO:0000256" key="7">
    <source>
        <dbReference type="SAM" id="Coils"/>
    </source>
</evidence>
<dbReference type="PIRSF" id="PIRSF019693">
    <property type="entry name" value="VAMP-associated"/>
    <property type="match status" value="1"/>
</dbReference>
<dbReference type="GO" id="GO:0033149">
    <property type="term" value="F:FFAT motif binding"/>
    <property type="evidence" value="ECO:0007669"/>
    <property type="project" value="TreeGrafter"/>
</dbReference>
<dbReference type="GO" id="GO:0061817">
    <property type="term" value="P:endoplasmic reticulum-plasma membrane tethering"/>
    <property type="evidence" value="ECO:0007669"/>
    <property type="project" value="TreeGrafter"/>
</dbReference>
<dbReference type="EMBL" id="HBUF01293774">
    <property type="protein sequence ID" value="CAG6689740.1"/>
    <property type="molecule type" value="Transcribed_RNA"/>
</dbReference>
<dbReference type="Gene3D" id="2.60.40.10">
    <property type="entry name" value="Immunoglobulins"/>
    <property type="match status" value="1"/>
</dbReference>
<dbReference type="GO" id="GO:0090158">
    <property type="term" value="P:endoplasmic reticulum membrane organization"/>
    <property type="evidence" value="ECO:0007669"/>
    <property type="project" value="TreeGrafter"/>
</dbReference>
<evidence type="ECO:0000256" key="1">
    <source>
        <dbReference type="ARBA" id="ARBA00004211"/>
    </source>
</evidence>
<dbReference type="PANTHER" id="PTHR10809">
    <property type="entry name" value="VESICLE-ASSOCIATED MEMBRANE PROTEIN-ASSOCIATED PROTEIN"/>
    <property type="match status" value="1"/>
</dbReference>
<dbReference type="EMBL" id="HBUF01348963">
    <property type="protein sequence ID" value="CAG6712113.1"/>
    <property type="molecule type" value="Transcribed_RNA"/>
</dbReference>
<name>A0A8D8XY64_9HEMI</name>
<dbReference type="PANTHER" id="PTHR10809:SF6">
    <property type="entry name" value="AT11025P-RELATED"/>
    <property type="match status" value="1"/>
</dbReference>
<keyword evidence="4 9" id="KW-1133">Transmembrane helix</keyword>
<evidence type="ECO:0000256" key="2">
    <source>
        <dbReference type="ARBA" id="ARBA00008932"/>
    </source>
</evidence>
<dbReference type="SUPFAM" id="SSF49354">
    <property type="entry name" value="PapD-like"/>
    <property type="match status" value="1"/>
</dbReference>
<evidence type="ECO:0000256" key="6">
    <source>
        <dbReference type="ARBA" id="ARBA00023136"/>
    </source>
</evidence>
<dbReference type="InterPro" id="IPR016763">
    <property type="entry name" value="VAP"/>
</dbReference>
<accession>A0A8D8XY64</accession>
<dbReference type="AlphaFoldDB" id="A0A8D8XY64"/>
<dbReference type="EMBL" id="HBUF01084958">
    <property type="protein sequence ID" value="CAG6634084.1"/>
    <property type="molecule type" value="Transcribed_RNA"/>
</dbReference>
<dbReference type="EMBL" id="HBUF01348962">
    <property type="protein sequence ID" value="CAG6712112.1"/>
    <property type="molecule type" value="Transcribed_RNA"/>
</dbReference>
<dbReference type="EMBL" id="HBUF01293773">
    <property type="protein sequence ID" value="CAG6689737.1"/>
    <property type="molecule type" value="Transcribed_RNA"/>
</dbReference>
<evidence type="ECO:0000256" key="3">
    <source>
        <dbReference type="ARBA" id="ARBA00022692"/>
    </source>
</evidence>
<feature type="region of interest" description="Disordered" evidence="8">
    <location>
        <begin position="129"/>
        <end position="159"/>
    </location>
</feature>
<keyword evidence="3 9" id="KW-0812">Transmembrane</keyword>
<dbReference type="GO" id="GO:0005789">
    <property type="term" value="C:endoplasmic reticulum membrane"/>
    <property type="evidence" value="ECO:0007669"/>
    <property type="project" value="InterPro"/>
</dbReference>
<dbReference type="EMBL" id="HBUF01648636">
    <property type="protein sequence ID" value="CAG6786543.1"/>
    <property type="molecule type" value="Transcribed_RNA"/>
</dbReference>
<evidence type="ECO:0000259" key="10">
    <source>
        <dbReference type="PROSITE" id="PS50202"/>
    </source>
</evidence>
<evidence type="ECO:0000256" key="5">
    <source>
        <dbReference type="ARBA" id="ARBA00023054"/>
    </source>
</evidence>
<reference evidence="11" key="1">
    <citation type="submission" date="2021-05" db="EMBL/GenBank/DDBJ databases">
        <authorList>
            <person name="Alioto T."/>
            <person name="Alioto T."/>
            <person name="Gomez Garrido J."/>
        </authorList>
    </citation>
    <scope>NUCLEOTIDE SEQUENCE</scope>
</reference>
<evidence type="ECO:0000256" key="8">
    <source>
        <dbReference type="SAM" id="MobiDB-lite"/>
    </source>
</evidence>
<dbReference type="PROSITE" id="PS50202">
    <property type="entry name" value="MSP"/>
    <property type="match status" value="1"/>
</dbReference>
<dbReference type="EMBL" id="HBUF01293775">
    <property type="protein sequence ID" value="CAG6689743.1"/>
    <property type="molecule type" value="Transcribed_RNA"/>
</dbReference>
<comment type="subcellular location">
    <subcellularLocation>
        <location evidence="1">Membrane</location>
        <topology evidence="1">Single-pass type IV membrane protein</topology>
    </subcellularLocation>
</comment>
<dbReference type="GO" id="GO:0005886">
    <property type="term" value="C:plasma membrane"/>
    <property type="evidence" value="ECO:0007669"/>
    <property type="project" value="TreeGrafter"/>
</dbReference>
<feature type="coiled-coil region" evidence="7">
    <location>
        <begin position="161"/>
        <end position="188"/>
    </location>
</feature>
<organism evidence="11">
    <name type="scientific">Cacopsylla melanoneura</name>
    <dbReference type="NCBI Taxonomy" id="428564"/>
    <lineage>
        <taxon>Eukaryota</taxon>
        <taxon>Metazoa</taxon>
        <taxon>Ecdysozoa</taxon>
        <taxon>Arthropoda</taxon>
        <taxon>Hexapoda</taxon>
        <taxon>Insecta</taxon>
        <taxon>Pterygota</taxon>
        <taxon>Neoptera</taxon>
        <taxon>Paraneoptera</taxon>
        <taxon>Hemiptera</taxon>
        <taxon>Sternorrhyncha</taxon>
        <taxon>Psylloidea</taxon>
        <taxon>Psyllidae</taxon>
        <taxon>Psyllinae</taxon>
        <taxon>Cacopsylla</taxon>
    </lineage>
</organism>
<dbReference type="EMBL" id="HBUF01084959">
    <property type="protein sequence ID" value="CAG6634085.1"/>
    <property type="molecule type" value="Transcribed_RNA"/>
</dbReference>
<keyword evidence="5 7" id="KW-0175">Coiled coil</keyword>
<dbReference type="Pfam" id="PF00635">
    <property type="entry name" value="Motile_Sperm"/>
    <property type="match status" value="1"/>
</dbReference>
<keyword evidence="6 9" id="KW-0472">Membrane</keyword>
<dbReference type="InterPro" id="IPR013783">
    <property type="entry name" value="Ig-like_fold"/>
</dbReference>
<evidence type="ECO:0000256" key="4">
    <source>
        <dbReference type="ARBA" id="ARBA00022989"/>
    </source>
</evidence>